<protein>
    <recommendedName>
        <fullName evidence="2">Polysaccharide deacetylase</fullName>
    </recommendedName>
</protein>
<dbReference type="AlphaFoldDB" id="A0A6J4U3Q0"/>
<gene>
    <name evidence="1" type="ORF">AVDCRST_MAG30-4631</name>
</gene>
<reference evidence="1" key="1">
    <citation type="submission" date="2020-02" db="EMBL/GenBank/DDBJ databases">
        <authorList>
            <person name="Meier V. D."/>
        </authorList>
    </citation>
    <scope>NUCLEOTIDE SEQUENCE</scope>
    <source>
        <strain evidence="1">AVDCRST_MAG30</strain>
    </source>
</reference>
<feature type="non-terminal residue" evidence="1">
    <location>
        <position position="81"/>
    </location>
</feature>
<proteinExistence type="predicted"/>
<evidence type="ECO:0000313" key="1">
    <source>
        <dbReference type="EMBL" id="CAA9539885.1"/>
    </source>
</evidence>
<evidence type="ECO:0008006" key="2">
    <source>
        <dbReference type="Google" id="ProtNLM"/>
    </source>
</evidence>
<name>A0A6J4U3Q0_9ACTN</name>
<dbReference type="EMBL" id="CADCVS010000608">
    <property type="protein sequence ID" value="CAA9539885.1"/>
    <property type="molecule type" value="Genomic_DNA"/>
</dbReference>
<accession>A0A6J4U3Q0</accession>
<organism evidence="1">
    <name type="scientific">uncultured Solirubrobacteraceae bacterium</name>
    <dbReference type="NCBI Taxonomy" id="1162706"/>
    <lineage>
        <taxon>Bacteria</taxon>
        <taxon>Bacillati</taxon>
        <taxon>Actinomycetota</taxon>
        <taxon>Thermoleophilia</taxon>
        <taxon>Solirubrobacterales</taxon>
        <taxon>Solirubrobacteraceae</taxon>
        <taxon>environmental samples</taxon>
    </lineage>
</organism>
<sequence length="81" mass="8590">MALRRLVLPLAGLLAPWAARLAAGRVGLVLLYHRVEGEPGDPSRELVPALGSAAFAAHVAHLRRHYRVVAAANLPRAAAAR</sequence>